<evidence type="ECO:0000313" key="5">
    <source>
        <dbReference type="EMBL" id="KOG85143.1"/>
    </source>
</evidence>
<sequence>EMCIRDSLAPRDGEPGWDGRLYGGTEVYRYFKRAQGARSAAVVSYNQAASASYARLVTRGLQAEGYDVVGEQVDFALPNFRAVAADLRARGTDLVFDALDTHGNAQLCAAMDAAGVKVTAKVTNVQNWNATVREDYKGAPGCRNALWATGSSRNYDSAEAADSTDSTEAADSTDSTEAADSTGSTDSAKAADGTAAREVRAFRAGMQRYARQTPLSQWALEGWAAAMWFADAATSCSGDVTRDCVQRFMERRTPYTARGLLLPVSYERLG</sequence>
<keyword evidence="2" id="KW-0732">Signal</keyword>
<comment type="similarity">
    <text evidence="1">Belongs to the leucine-binding protein family.</text>
</comment>
<accession>A0ABR5IVG3</accession>
<dbReference type="Pfam" id="PF13458">
    <property type="entry name" value="Peripla_BP_6"/>
    <property type="match status" value="1"/>
</dbReference>
<feature type="region of interest" description="Disordered" evidence="3">
    <location>
        <begin position="156"/>
        <end position="193"/>
    </location>
</feature>
<feature type="domain" description="Leucine-binding protein" evidence="4">
    <location>
        <begin position="25"/>
        <end position="256"/>
    </location>
</feature>
<comment type="caution">
    <text evidence="5">The sequence shown here is derived from an EMBL/GenBank/DDBJ whole genome shotgun (WGS) entry which is preliminary data.</text>
</comment>
<evidence type="ECO:0000256" key="1">
    <source>
        <dbReference type="ARBA" id="ARBA00010062"/>
    </source>
</evidence>
<evidence type="ECO:0000256" key="3">
    <source>
        <dbReference type="SAM" id="MobiDB-lite"/>
    </source>
</evidence>
<name>A0ABR5IVG3_9ACTN</name>
<dbReference type="InterPro" id="IPR028081">
    <property type="entry name" value="Leu-bd"/>
</dbReference>
<feature type="non-terminal residue" evidence="5">
    <location>
        <position position="270"/>
    </location>
</feature>
<feature type="compositionally biased region" description="Low complexity" evidence="3">
    <location>
        <begin position="157"/>
        <end position="192"/>
    </location>
</feature>
<dbReference type="Gene3D" id="3.40.50.2300">
    <property type="match status" value="2"/>
</dbReference>
<protein>
    <recommendedName>
        <fullName evidence="4">Leucine-binding protein domain-containing protein</fullName>
    </recommendedName>
</protein>
<evidence type="ECO:0000259" key="4">
    <source>
        <dbReference type="Pfam" id="PF13458"/>
    </source>
</evidence>
<dbReference type="InterPro" id="IPR028082">
    <property type="entry name" value="Peripla_BP_I"/>
</dbReference>
<evidence type="ECO:0000313" key="6">
    <source>
        <dbReference type="Proteomes" id="UP000037020"/>
    </source>
</evidence>
<keyword evidence="6" id="KW-1185">Reference proteome</keyword>
<reference evidence="5 6" key="1">
    <citation type="submission" date="2015-07" db="EMBL/GenBank/DDBJ databases">
        <authorList>
            <person name="Ju K.-S."/>
            <person name="Doroghazi J.R."/>
            <person name="Metcalf W.W."/>
        </authorList>
    </citation>
    <scope>NUCLEOTIDE SEQUENCE [LARGE SCALE GENOMIC DNA]</scope>
    <source>
        <strain evidence="5 6">NRRL B-3589</strain>
    </source>
</reference>
<gene>
    <name evidence="5" type="ORF">ADK38_38320</name>
</gene>
<evidence type="ECO:0000256" key="2">
    <source>
        <dbReference type="ARBA" id="ARBA00022729"/>
    </source>
</evidence>
<dbReference type="Proteomes" id="UP000037020">
    <property type="component" value="Unassembled WGS sequence"/>
</dbReference>
<dbReference type="SUPFAM" id="SSF53822">
    <property type="entry name" value="Periplasmic binding protein-like I"/>
    <property type="match status" value="1"/>
</dbReference>
<dbReference type="EMBL" id="LGUT01003601">
    <property type="protein sequence ID" value="KOG85143.1"/>
    <property type="molecule type" value="Genomic_DNA"/>
</dbReference>
<organism evidence="5 6">
    <name type="scientific">Streptomyces varsoviensis</name>
    <dbReference type="NCBI Taxonomy" id="67373"/>
    <lineage>
        <taxon>Bacteria</taxon>
        <taxon>Bacillati</taxon>
        <taxon>Actinomycetota</taxon>
        <taxon>Actinomycetes</taxon>
        <taxon>Kitasatosporales</taxon>
        <taxon>Streptomycetaceae</taxon>
        <taxon>Streptomyces</taxon>
    </lineage>
</organism>
<feature type="non-terminal residue" evidence="5">
    <location>
        <position position="1"/>
    </location>
</feature>
<proteinExistence type="inferred from homology"/>